<evidence type="ECO:0000313" key="2">
    <source>
        <dbReference type="Proteomes" id="UP001073227"/>
    </source>
</evidence>
<reference evidence="1" key="1">
    <citation type="submission" date="2022-10" db="EMBL/GenBank/DDBJ databases">
        <title>Hoeflea sp. G2-23, isolated from marine algae.</title>
        <authorList>
            <person name="Kristyanto S."/>
            <person name="Kim J.M."/>
            <person name="Jeon C.O."/>
        </authorList>
    </citation>
    <scope>NUCLEOTIDE SEQUENCE</scope>
    <source>
        <strain evidence="1">G2-23</strain>
    </source>
</reference>
<sequence>MKLVFLPSTVPDLRWFKAFYVNVVSDGKARAGRQFLAIQALLKANPLIGHPSDKGNGAREHHMLKTPFTFVYRVREDRIEVLRVFDARAQWSAGEE</sequence>
<protein>
    <recommendedName>
        <fullName evidence="3">Type II toxin-antitoxin system RelE/ParE family toxin</fullName>
    </recommendedName>
</protein>
<accession>A0ABT3Z3E8</accession>
<dbReference type="InterPro" id="IPR035093">
    <property type="entry name" value="RelE/ParE_toxin_dom_sf"/>
</dbReference>
<dbReference type="Gene3D" id="3.30.2310.20">
    <property type="entry name" value="RelE-like"/>
    <property type="match status" value="1"/>
</dbReference>
<evidence type="ECO:0000313" key="1">
    <source>
        <dbReference type="EMBL" id="MCY0146289.1"/>
    </source>
</evidence>
<comment type="caution">
    <text evidence="1">The sequence shown here is derived from an EMBL/GenBank/DDBJ whole genome shotgun (WGS) entry which is preliminary data.</text>
</comment>
<gene>
    <name evidence="1" type="ORF">OEG84_00785</name>
</gene>
<name>A0ABT3Z3E8_9HYPH</name>
<dbReference type="RefSeq" id="WP_267651969.1">
    <property type="nucleotide sequence ID" value="NZ_JAOVZR010000001.1"/>
</dbReference>
<keyword evidence="2" id="KW-1185">Reference proteome</keyword>
<proteinExistence type="predicted"/>
<dbReference type="EMBL" id="JAOVZR010000001">
    <property type="protein sequence ID" value="MCY0146289.1"/>
    <property type="molecule type" value="Genomic_DNA"/>
</dbReference>
<evidence type="ECO:0008006" key="3">
    <source>
        <dbReference type="Google" id="ProtNLM"/>
    </source>
</evidence>
<dbReference type="Proteomes" id="UP001073227">
    <property type="component" value="Unassembled WGS sequence"/>
</dbReference>
<organism evidence="1 2">
    <name type="scientific">Hoeflea algicola</name>
    <dbReference type="NCBI Taxonomy" id="2983763"/>
    <lineage>
        <taxon>Bacteria</taxon>
        <taxon>Pseudomonadati</taxon>
        <taxon>Pseudomonadota</taxon>
        <taxon>Alphaproteobacteria</taxon>
        <taxon>Hyphomicrobiales</taxon>
        <taxon>Rhizobiaceae</taxon>
        <taxon>Hoeflea</taxon>
    </lineage>
</organism>